<protein>
    <recommendedName>
        <fullName evidence="4">Rap1a immunity protein domain-containing protein</fullName>
    </recommendedName>
</protein>
<dbReference type="RefSeq" id="WP_130775988.1">
    <property type="nucleotide sequence ID" value="NZ_SIKX01000012.1"/>
</dbReference>
<keyword evidence="1" id="KW-0732">Signal</keyword>
<organism evidence="2 3">
    <name type="scientific">Rhizobium ruizarguesonis</name>
    <dbReference type="NCBI Taxonomy" id="2081791"/>
    <lineage>
        <taxon>Bacteria</taxon>
        <taxon>Pseudomonadati</taxon>
        <taxon>Pseudomonadota</taxon>
        <taxon>Alphaproteobacteria</taxon>
        <taxon>Hyphomicrobiales</taxon>
        <taxon>Rhizobiaceae</taxon>
        <taxon>Rhizobium/Agrobacterium group</taxon>
        <taxon>Rhizobium</taxon>
    </lineage>
</organism>
<dbReference type="EMBL" id="SIKX01000012">
    <property type="protein sequence ID" value="TBF00413.1"/>
    <property type="molecule type" value="Genomic_DNA"/>
</dbReference>
<sequence>MNKLVGFLLAASSLLVVIQTPSVAASKDAAYCRAAGDWAEAEMTKHIEDSSRRTLDAVEDFGPTQTEERSYFVFIVEAIYNEKIQPPIEGLDEMNKNINDANRAFARHLAEDVCVKEFLG</sequence>
<reference evidence="2 3" key="1">
    <citation type="submission" date="2019-02" db="EMBL/GenBank/DDBJ databases">
        <title>The genomic architecture of introgression among sibling species of bacteria.</title>
        <authorList>
            <person name="Cavassim M.I.A."/>
            <person name="Moeskjaer S."/>
            <person name="Moslemi C."/>
            <person name="Fields B."/>
            <person name="Bachmann A."/>
            <person name="Vilhjalmsson B."/>
            <person name="Schierup M.H."/>
            <person name="Young J.P.W."/>
            <person name="Andersen S.U."/>
        </authorList>
    </citation>
    <scope>NUCLEOTIDE SEQUENCE [LARGE SCALE GENOMIC DNA]</scope>
    <source>
        <strain evidence="2 3">SM42</strain>
    </source>
</reference>
<evidence type="ECO:0000313" key="3">
    <source>
        <dbReference type="Proteomes" id="UP000291892"/>
    </source>
</evidence>
<gene>
    <name evidence="2" type="ORF">ELG94_39815</name>
</gene>
<feature type="chain" id="PRO_5042032408" description="Rap1a immunity protein domain-containing protein" evidence="1">
    <location>
        <begin position="25"/>
        <end position="120"/>
    </location>
</feature>
<dbReference type="AlphaFoldDB" id="A0AAE8Q4C3"/>
<evidence type="ECO:0000313" key="2">
    <source>
        <dbReference type="EMBL" id="TBF00413.1"/>
    </source>
</evidence>
<evidence type="ECO:0008006" key="4">
    <source>
        <dbReference type="Google" id="ProtNLM"/>
    </source>
</evidence>
<name>A0AAE8Q4C3_9HYPH</name>
<comment type="caution">
    <text evidence="2">The sequence shown here is derived from an EMBL/GenBank/DDBJ whole genome shotgun (WGS) entry which is preliminary data.</text>
</comment>
<accession>A0AAE8Q4C3</accession>
<dbReference type="Proteomes" id="UP000291892">
    <property type="component" value="Unassembled WGS sequence"/>
</dbReference>
<evidence type="ECO:0000256" key="1">
    <source>
        <dbReference type="SAM" id="SignalP"/>
    </source>
</evidence>
<feature type="signal peptide" evidence="1">
    <location>
        <begin position="1"/>
        <end position="24"/>
    </location>
</feature>
<proteinExistence type="predicted"/>